<feature type="region of interest" description="Disordered" evidence="1">
    <location>
        <begin position="144"/>
        <end position="169"/>
    </location>
</feature>
<protein>
    <submittedName>
        <fullName evidence="2">Uncharacterized protein</fullName>
    </submittedName>
</protein>
<feature type="region of interest" description="Disordered" evidence="1">
    <location>
        <begin position="292"/>
        <end position="323"/>
    </location>
</feature>
<name>A0A183MXA4_9TREM</name>
<feature type="region of interest" description="Disordered" evidence="1">
    <location>
        <begin position="184"/>
        <end position="219"/>
    </location>
</feature>
<evidence type="ECO:0000313" key="3">
    <source>
        <dbReference type="Proteomes" id="UP000277204"/>
    </source>
</evidence>
<dbReference type="Proteomes" id="UP000277204">
    <property type="component" value="Unassembled WGS sequence"/>
</dbReference>
<reference evidence="2 3" key="1">
    <citation type="submission" date="2018-11" db="EMBL/GenBank/DDBJ databases">
        <authorList>
            <consortium name="Pathogen Informatics"/>
        </authorList>
    </citation>
    <scope>NUCLEOTIDE SEQUENCE [LARGE SCALE GENOMIC DNA]</scope>
    <source>
        <strain evidence="2 3">Zambia</strain>
    </source>
</reference>
<evidence type="ECO:0000256" key="1">
    <source>
        <dbReference type="SAM" id="MobiDB-lite"/>
    </source>
</evidence>
<feature type="compositionally biased region" description="Polar residues" evidence="1">
    <location>
        <begin position="200"/>
        <end position="211"/>
    </location>
</feature>
<feature type="compositionally biased region" description="Polar residues" evidence="1">
    <location>
        <begin position="1"/>
        <end position="22"/>
    </location>
</feature>
<accession>A0A183MXA4</accession>
<keyword evidence="3" id="KW-1185">Reference proteome</keyword>
<dbReference type="AlphaFoldDB" id="A0A183MXA4"/>
<evidence type="ECO:0000313" key="2">
    <source>
        <dbReference type="EMBL" id="VDP36750.1"/>
    </source>
</evidence>
<sequence length="638" mass="72173">MSGKNSHIISESNVRSEPSVSTCLPDRKTSSLDHSGPSVPTMLAYVDFRPWFKGWDQLDVNDRDKLKDLMTRNEQQFEQRPHRPKRALSKTSDDNVLGISWKEEQELRKAMYVSLRDQQQTNSDSSPCNHLMTLRFQLVKQPSISGPSSAKSGLAKPRSTIQFKHSRKQVRPKFVSANTIFPKARNASGSSPDKEVLKCDSNSNKTNAESTYDNHKPYVVNTSQNTSHICLRNLYHRRNPINHININNQLIDNDANKQTLSSSAETFEFNNLSSNSVSTNYSRRPTLMTASNYLKSNSTNTNSTQRKSVNKKNPNSSTLRNGSFRSENIDTFATCSSPKKSMHSFKRRSKQLISSVSQILPITEPDDNTPKCFSNLYYESDFQLHSKSPYEPWQDDIGRLASVHDFINFVCFHAILLSQKCVNFRFECLLNGNMLIMNGPRYRFYRRNTSNRYFVTFCRTKDCSATGDPNTEWFASPCNMQSLPVPRTLQSNLGISISDHNNKKCPKNPNISTQRKSYKSANLHRIINNVANRQSVKCSPVTRSTSLCVAKKLASNQPSPAVYSSKSLISSPLKMGIPDNCFLLDGYKICVEENKPSSTTLISLAASFQTSKLKVRHPMVSVVQHRRLTGYSIFAPSF</sequence>
<dbReference type="STRING" id="48269.A0A183MXA4"/>
<feature type="region of interest" description="Disordered" evidence="1">
    <location>
        <begin position="1"/>
        <end position="36"/>
    </location>
</feature>
<organism evidence="2 3">
    <name type="scientific">Schistosoma margrebowiei</name>
    <dbReference type="NCBI Taxonomy" id="48269"/>
    <lineage>
        <taxon>Eukaryota</taxon>
        <taxon>Metazoa</taxon>
        <taxon>Spiralia</taxon>
        <taxon>Lophotrochozoa</taxon>
        <taxon>Platyhelminthes</taxon>
        <taxon>Trematoda</taxon>
        <taxon>Digenea</taxon>
        <taxon>Strigeidida</taxon>
        <taxon>Schistosomatoidea</taxon>
        <taxon>Schistosomatidae</taxon>
        <taxon>Schistosoma</taxon>
    </lineage>
</organism>
<proteinExistence type="predicted"/>
<gene>
    <name evidence="2" type="ORF">SMRZ_LOCUS20679</name>
</gene>
<dbReference type="EMBL" id="UZAI01018409">
    <property type="protein sequence ID" value="VDP36750.1"/>
    <property type="molecule type" value="Genomic_DNA"/>
</dbReference>